<evidence type="ECO:0000256" key="1">
    <source>
        <dbReference type="ARBA" id="ARBA00004300"/>
    </source>
</evidence>
<dbReference type="InParanoid" id="A0A482XU97"/>
<dbReference type="PANTHER" id="PTHR23170:SF3">
    <property type="entry name" value="LEUCINE-RICH REPEAT-CONTAINING PROTEIN 45"/>
    <property type="match status" value="1"/>
</dbReference>
<dbReference type="EMBL" id="QKKF02000817">
    <property type="protein sequence ID" value="RZF48969.1"/>
    <property type="molecule type" value="Genomic_DNA"/>
</dbReference>
<evidence type="ECO:0000256" key="3">
    <source>
        <dbReference type="ARBA" id="ARBA00023054"/>
    </source>
</evidence>
<keyword evidence="6" id="KW-1185">Reference proteome</keyword>
<dbReference type="PANTHER" id="PTHR23170">
    <property type="entry name" value="NY-REN-58 ANTIGEN"/>
    <property type="match status" value="1"/>
</dbReference>
<accession>A0A482XU97</accession>
<dbReference type="AlphaFoldDB" id="A0A482XU97"/>
<dbReference type="OrthoDB" id="8436363at2759"/>
<gene>
    <name evidence="5" type="ORF">LSTR_LSTR003045</name>
</gene>
<dbReference type="GO" id="GO:0005813">
    <property type="term" value="C:centrosome"/>
    <property type="evidence" value="ECO:0007669"/>
    <property type="project" value="UniProtKB-SubCell"/>
</dbReference>
<dbReference type="Pfam" id="PF13516">
    <property type="entry name" value="LRR_6"/>
    <property type="match status" value="3"/>
</dbReference>
<keyword evidence="4" id="KW-0206">Cytoskeleton</keyword>
<dbReference type="InterPro" id="IPR001611">
    <property type="entry name" value="Leu-rich_rpt"/>
</dbReference>
<keyword evidence="3" id="KW-0175">Coiled coil</keyword>
<dbReference type="SMR" id="A0A482XU97"/>
<dbReference type="InterPro" id="IPR052116">
    <property type="entry name" value="Centro_Cilium_Assembly"/>
</dbReference>
<evidence type="ECO:0000313" key="6">
    <source>
        <dbReference type="Proteomes" id="UP000291343"/>
    </source>
</evidence>
<name>A0A482XU97_LAOST</name>
<dbReference type="STRING" id="195883.A0A482XU97"/>
<comment type="subcellular location">
    <subcellularLocation>
        <location evidence="1">Cytoplasm</location>
        <location evidence="1">Cytoskeleton</location>
        <location evidence="1">Microtubule organizing center</location>
        <location evidence="1">Centrosome</location>
    </subcellularLocation>
</comment>
<protein>
    <submittedName>
        <fullName evidence="5">Uncharacterized protein</fullName>
    </submittedName>
</protein>
<dbReference type="SMART" id="SM00368">
    <property type="entry name" value="LRR_RI"/>
    <property type="match status" value="4"/>
</dbReference>
<dbReference type="Gene3D" id="3.80.10.10">
    <property type="entry name" value="Ribonuclease Inhibitor"/>
    <property type="match status" value="2"/>
</dbReference>
<proteinExistence type="predicted"/>
<reference evidence="5 6" key="1">
    <citation type="journal article" date="2017" name="Gigascience">
        <title>Genome sequence of the small brown planthopper, Laodelphax striatellus.</title>
        <authorList>
            <person name="Zhu J."/>
            <person name="Jiang F."/>
            <person name="Wang X."/>
            <person name="Yang P."/>
            <person name="Bao Y."/>
            <person name="Zhao W."/>
            <person name="Wang W."/>
            <person name="Lu H."/>
            <person name="Wang Q."/>
            <person name="Cui N."/>
            <person name="Li J."/>
            <person name="Chen X."/>
            <person name="Luo L."/>
            <person name="Yu J."/>
            <person name="Kang L."/>
            <person name="Cui F."/>
        </authorList>
    </citation>
    <scope>NUCLEOTIDE SEQUENCE [LARGE SCALE GENOMIC DNA]</scope>
    <source>
        <strain evidence="5">Lst14</strain>
    </source>
</reference>
<evidence type="ECO:0000256" key="2">
    <source>
        <dbReference type="ARBA" id="ARBA00022490"/>
    </source>
</evidence>
<comment type="caution">
    <text evidence="5">The sequence shown here is derived from an EMBL/GenBank/DDBJ whole genome shotgun (WGS) entry which is preliminary data.</text>
</comment>
<organism evidence="5 6">
    <name type="scientific">Laodelphax striatellus</name>
    <name type="common">Small brown planthopper</name>
    <name type="synonym">Delphax striatella</name>
    <dbReference type="NCBI Taxonomy" id="195883"/>
    <lineage>
        <taxon>Eukaryota</taxon>
        <taxon>Metazoa</taxon>
        <taxon>Ecdysozoa</taxon>
        <taxon>Arthropoda</taxon>
        <taxon>Hexapoda</taxon>
        <taxon>Insecta</taxon>
        <taxon>Pterygota</taxon>
        <taxon>Neoptera</taxon>
        <taxon>Paraneoptera</taxon>
        <taxon>Hemiptera</taxon>
        <taxon>Auchenorrhyncha</taxon>
        <taxon>Fulgoroidea</taxon>
        <taxon>Delphacidae</taxon>
        <taxon>Criomorphinae</taxon>
        <taxon>Laodelphax</taxon>
    </lineage>
</organism>
<evidence type="ECO:0000256" key="4">
    <source>
        <dbReference type="ARBA" id="ARBA00023212"/>
    </source>
</evidence>
<sequence length="221" mass="23719">MDVYEQYCTSNNVSVDDNIKKAIIKAGISGELVLSGISLSAVGSAAVGSVISRLKNIFKLDVSDSLLPASSLSVLLQKLTNSQLLGLNLKGNNIFGEGLDALSRFLLKNRSLKILKLEWNNLGASVDGFCQLCHALSSNNILEALDLRNNELNSECAFELADSITRNTALKLLDLRWNNLGSEGGQSLLSALRSNKLLTDVKVQGNSIPAEIIAAIGLYNQ</sequence>
<dbReference type="InterPro" id="IPR032675">
    <property type="entry name" value="LRR_dom_sf"/>
</dbReference>
<dbReference type="Proteomes" id="UP000291343">
    <property type="component" value="Unassembled WGS sequence"/>
</dbReference>
<dbReference type="SUPFAM" id="SSF52047">
    <property type="entry name" value="RNI-like"/>
    <property type="match status" value="1"/>
</dbReference>
<evidence type="ECO:0000313" key="5">
    <source>
        <dbReference type="EMBL" id="RZF48969.1"/>
    </source>
</evidence>
<keyword evidence="2" id="KW-0963">Cytoplasm</keyword>